<proteinExistence type="predicted"/>
<evidence type="ECO:0000313" key="5">
    <source>
        <dbReference type="EMBL" id="EYE91160.1"/>
    </source>
</evidence>
<dbReference type="GeneID" id="63700148"/>
<dbReference type="InterPro" id="IPR002129">
    <property type="entry name" value="PyrdxlP-dep_de-COase"/>
</dbReference>
<dbReference type="Gene3D" id="3.40.640.10">
    <property type="entry name" value="Type I PLP-dependent aspartate aminotransferase-like (Major domain)"/>
    <property type="match status" value="1"/>
</dbReference>
<dbReference type="HOGENOM" id="CLU_005446_1_0_1"/>
<dbReference type="GO" id="GO:0016740">
    <property type="term" value="F:transferase activity"/>
    <property type="evidence" value="ECO:0007669"/>
    <property type="project" value="UniProtKB-KW"/>
</dbReference>
<dbReference type="OrthoDB" id="2161780at2759"/>
<name>A0A017S4Q9_ASPRC</name>
<dbReference type="EMBL" id="KK088448">
    <property type="protein sequence ID" value="EYE91160.1"/>
    <property type="molecule type" value="Genomic_DNA"/>
</dbReference>
<feature type="modified residue" description="N6-(pyridoxal phosphate)lysine" evidence="4">
    <location>
        <position position="430"/>
    </location>
</feature>
<evidence type="ECO:0000256" key="3">
    <source>
        <dbReference type="ARBA" id="ARBA00023239"/>
    </source>
</evidence>
<dbReference type="GO" id="GO:0030170">
    <property type="term" value="F:pyridoxal phosphate binding"/>
    <property type="evidence" value="ECO:0007669"/>
    <property type="project" value="InterPro"/>
</dbReference>
<sequence>MPSPPCCETNPHEVISTYFIGPKAENISVFQDNFITILKELEKTRLAYHSDDEVFISEEVRESNTFKMITKRFNEALKLTAKLMGEHSIPFWHPRYEGHMCTDLTMPGLLGYAATMMFNPNNVTVEASPFTTVVEHKAGKQLCEMFGYNTNGNICPTAWGHITCDGTVANLESIWVARNLKFYPLSLRRAMKNGPLGFIANDKFKVLNCLGETKPFKDLTLWELLNLWPDTILGIANTLHTEFGITPKYLEDSLRNHNIQTIGKDALEREFGLEKQGQYFLAKTRHYSWPKGGAIAGLGSGNMQGIDLDLDGHIDLKKLKKKLEHCLREEQPVYAVVAVMGSTEEGAADRLSEIIKLRKEFREKGLSFLVHADAAWGGYFASMIPPEVKKGPGDGKKAIDKVPSLSLRKDTLTDFMALKDADSITVDPHKAGYIPYPAGGLVYRDGRLRFLVTWTSPYLTQGSLESIGVYGVEGSKPGAAAMGTWLSNQTIGLDENGYGRLLGEAAFTSARLSAHYAAMHWKQPLDKDTGKRRYICIPFNRLPKEKEGNGYDSLDPEVDKRREWITNNILEKSNEEIVEDPKIMDYLRELGSDLNINAFALNWYREDGSINDEIEEANYLMKRVVDQLSITKADQNPQGIPLYLTSTQFEPDLYGTCALHFMKRLHLNPAKQDLFVLRNVVMSPFPTEKNFIGGLMDYLETVITKEVKETLWPRNRPGSYHVNFLMYGTDEIFLDFLTSFHQATQRQQIILSADLDSGKKAQYVQLKTDNPLTEIAWLSDKKEDIKATIIEMLAGKHPILKGSIAVKDKETGEYVRRISDCQVTLNRIVKSRPLNSSNRELGYPEDFTPFYLYGTPAQPHISHMLLRAPNISLSASNVKLDLDHTQAVNDRLSNGLILTLSDWREVTMQPFPATNDEIRKETSFFFRKDNKFSVKVFEDPKLAHDEGPELLAGLKQPIAQGTMTLGDDVRVDVEGPNKDPFDNPPSTKSWEDELDKVKAVLNGDQIVCEDGTKVGS</sequence>
<keyword evidence="6" id="KW-1185">Reference proteome</keyword>
<dbReference type="InterPro" id="IPR050477">
    <property type="entry name" value="GrpII_AminoAcid_Decarb"/>
</dbReference>
<dbReference type="InterPro" id="IPR015424">
    <property type="entry name" value="PyrdxlP-dep_Trfase"/>
</dbReference>
<evidence type="ECO:0000313" key="6">
    <source>
        <dbReference type="Proteomes" id="UP000019804"/>
    </source>
</evidence>
<keyword evidence="5" id="KW-0808">Transferase</keyword>
<dbReference type="InterPro" id="IPR015421">
    <property type="entry name" value="PyrdxlP-dep_Trfase_major"/>
</dbReference>
<protein>
    <submittedName>
        <fullName evidence="5">PLP-dependent transferase</fullName>
    </submittedName>
</protein>
<dbReference type="STRING" id="1388766.A0A017S4Q9"/>
<keyword evidence="2 4" id="KW-0663">Pyridoxal phosphate</keyword>
<dbReference type="AlphaFoldDB" id="A0A017S4Q9"/>
<dbReference type="Pfam" id="PF00282">
    <property type="entry name" value="Pyridoxal_deC"/>
    <property type="match status" value="1"/>
</dbReference>
<dbReference type="GO" id="GO:0019752">
    <property type="term" value="P:carboxylic acid metabolic process"/>
    <property type="evidence" value="ECO:0007669"/>
    <property type="project" value="InterPro"/>
</dbReference>
<evidence type="ECO:0000256" key="1">
    <source>
        <dbReference type="ARBA" id="ARBA00001933"/>
    </source>
</evidence>
<dbReference type="GO" id="GO:0016830">
    <property type="term" value="F:carbon-carbon lyase activity"/>
    <property type="evidence" value="ECO:0007669"/>
    <property type="project" value="InterPro"/>
</dbReference>
<dbReference type="Proteomes" id="UP000019804">
    <property type="component" value="Unassembled WGS sequence"/>
</dbReference>
<evidence type="ECO:0000256" key="4">
    <source>
        <dbReference type="PIRSR" id="PIRSR602129-50"/>
    </source>
</evidence>
<dbReference type="PANTHER" id="PTHR42735">
    <property type="match status" value="1"/>
</dbReference>
<gene>
    <name evidence="5" type="ORF">EURHEDRAFT_465512</name>
</gene>
<dbReference type="SUPFAM" id="SSF53383">
    <property type="entry name" value="PLP-dependent transferases"/>
    <property type="match status" value="1"/>
</dbReference>
<comment type="cofactor">
    <cofactor evidence="1 4">
        <name>pyridoxal 5'-phosphate</name>
        <dbReference type="ChEBI" id="CHEBI:597326"/>
    </cofactor>
</comment>
<dbReference type="RefSeq" id="XP_040634850.1">
    <property type="nucleotide sequence ID" value="XM_040785024.1"/>
</dbReference>
<keyword evidence="3" id="KW-0456">Lyase</keyword>
<organism evidence="5 6">
    <name type="scientific">Aspergillus ruber (strain CBS 135680)</name>
    <dbReference type="NCBI Taxonomy" id="1388766"/>
    <lineage>
        <taxon>Eukaryota</taxon>
        <taxon>Fungi</taxon>
        <taxon>Dikarya</taxon>
        <taxon>Ascomycota</taxon>
        <taxon>Pezizomycotina</taxon>
        <taxon>Eurotiomycetes</taxon>
        <taxon>Eurotiomycetidae</taxon>
        <taxon>Eurotiales</taxon>
        <taxon>Aspergillaceae</taxon>
        <taxon>Aspergillus</taxon>
        <taxon>Aspergillus subgen. Aspergillus</taxon>
    </lineage>
</organism>
<evidence type="ECO:0000256" key="2">
    <source>
        <dbReference type="ARBA" id="ARBA00022898"/>
    </source>
</evidence>
<accession>A0A017S4Q9</accession>
<reference evidence="6" key="1">
    <citation type="journal article" date="2014" name="Nat. Commun.">
        <title>Genomic adaptations of the halophilic Dead Sea filamentous fungus Eurotium rubrum.</title>
        <authorList>
            <person name="Kis-Papo T."/>
            <person name="Weig A.R."/>
            <person name="Riley R."/>
            <person name="Persoh D."/>
            <person name="Salamov A."/>
            <person name="Sun H."/>
            <person name="Lipzen A."/>
            <person name="Wasser S.P."/>
            <person name="Rambold G."/>
            <person name="Grigoriev I.V."/>
            <person name="Nevo E."/>
        </authorList>
    </citation>
    <scope>NUCLEOTIDE SEQUENCE [LARGE SCALE GENOMIC DNA]</scope>
    <source>
        <strain evidence="6">CBS 135680</strain>
    </source>
</reference>
<dbReference type="PANTHER" id="PTHR42735:SF4">
    <property type="entry name" value="PYRIDOXAL PHOSPHATE-DEPENDENT DECARBOXYLASE FAMILY PROTEIN"/>
    <property type="match status" value="1"/>
</dbReference>